<dbReference type="RefSeq" id="WP_324776376.1">
    <property type="nucleotide sequence ID" value="NZ_BAAATS010000002.1"/>
</dbReference>
<dbReference type="Pfam" id="PF07452">
    <property type="entry name" value="CHRD"/>
    <property type="match status" value="1"/>
</dbReference>
<name>A0ABU6CQX6_9ACTN</name>
<comment type="caution">
    <text evidence="2">The sequence shown here is derived from an EMBL/GenBank/DDBJ whole genome shotgun (WGS) entry which is preliminary data.</text>
</comment>
<evidence type="ECO:0000313" key="3">
    <source>
        <dbReference type="Proteomes" id="UP001352223"/>
    </source>
</evidence>
<organism evidence="2 3">
    <name type="scientific">Streptomyces kunmingensis</name>
    <dbReference type="NCBI Taxonomy" id="68225"/>
    <lineage>
        <taxon>Bacteria</taxon>
        <taxon>Bacillati</taxon>
        <taxon>Actinomycetota</taxon>
        <taxon>Actinomycetes</taxon>
        <taxon>Kitasatosporales</taxon>
        <taxon>Streptomycetaceae</taxon>
        <taxon>Streptomyces</taxon>
    </lineage>
</organism>
<proteinExistence type="predicted"/>
<accession>A0ABU6CQX6</accession>
<feature type="domain" description="CHRD" evidence="1">
    <location>
        <begin position="24"/>
        <end position="153"/>
    </location>
</feature>
<dbReference type="SMART" id="SM00754">
    <property type="entry name" value="CHRD"/>
    <property type="match status" value="1"/>
</dbReference>
<keyword evidence="3" id="KW-1185">Reference proteome</keyword>
<dbReference type="PROSITE" id="PS50933">
    <property type="entry name" value="CHRD"/>
    <property type="match status" value="1"/>
</dbReference>
<protein>
    <submittedName>
        <fullName evidence="2">CHRD domain-containing protein</fullName>
    </submittedName>
</protein>
<dbReference type="Proteomes" id="UP001352223">
    <property type="component" value="Unassembled WGS sequence"/>
</dbReference>
<dbReference type="InterPro" id="IPR010895">
    <property type="entry name" value="CHRD"/>
</dbReference>
<evidence type="ECO:0000259" key="1">
    <source>
        <dbReference type="PROSITE" id="PS50933"/>
    </source>
</evidence>
<reference evidence="2 3" key="1">
    <citation type="submission" date="2022-10" db="EMBL/GenBank/DDBJ databases">
        <authorList>
            <person name="Xie J."/>
            <person name="Shen N."/>
        </authorList>
    </citation>
    <scope>NUCLEOTIDE SEQUENCE [LARGE SCALE GENOMIC DNA]</scope>
    <source>
        <strain evidence="2 3">DSM 41681</strain>
    </source>
</reference>
<dbReference type="EMBL" id="JAOZYB010000368">
    <property type="protein sequence ID" value="MEB3966765.1"/>
    <property type="molecule type" value="Genomic_DNA"/>
</dbReference>
<evidence type="ECO:0000313" key="2">
    <source>
        <dbReference type="EMBL" id="MEB3966765.1"/>
    </source>
</evidence>
<sequence>MAAAGVTAATLPATADAGLRAGGNGTLLATSLDGANEVPVEGGPAVGDMDGAALEFVQVEGDQVSVAVKWCDTGRPTMLHIHEGVRGVNGGIKVDFSPLLKKAKHHTLVGTVTVEDGALLDRLTSDPGAFYANLHTAEFPGGAVRGQLHQVTTQIDFRHALRNSWVAPDRGVVTGEPHGADYVSVRR</sequence>
<gene>
    <name evidence="2" type="ORF">OKJ48_42020</name>
</gene>